<evidence type="ECO:0000256" key="2">
    <source>
        <dbReference type="ARBA" id="ARBA00022723"/>
    </source>
</evidence>
<feature type="domain" description="HAT C-terminal dimerisation" evidence="8">
    <location>
        <begin position="640"/>
        <end position="694"/>
    </location>
</feature>
<evidence type="ECO:0000256" key="5">
    <source>
        <dbReference type="ARBA" id="ARBA00023125"/>
    </source>
</evidence>
<organism evidence="9">
    <name type="scientific">Photinus pyralis</name>
    <name type="common">Common eastern firefly</name>
    <name type="synonym">Lampyris pyralis</name>
    <dbReference type="NCBI Taxonomy" id="7054"/>
    <lineage>
        <taxon>Eukaryota</taxon>
        <taxon>Metazoa</taxon>
        <taxon>Ecdysozoa</taxon>
        <taxon>Arthropoda</taxon>
        <taxon>Hexapoda</taxon>
        <taxon>Insecta</taxon>
        <taxon>Pterygota</taxon>
        <taxon>Neoptera</taxon>
        <taxon>Endopterygota</taxon>
        <taxon>Coleoptera</taxon>
        <taxon>Polyphaga</taxon>
        <taxon>Elateriformia</taxon>
        <taxon>Elateroidea</taxon>
        <taxon>Lampyridae</taxon>
        <taxon>Lampyrinae</taxon>
        <taxon>Photinus</taxon>
    </lineage>
</organism>
<evidence type="ECO:0000313" key="9">
    <source>
        <dbReference type="EMBL" id="JAV86483.1"/>
    </source>
</evidence>
<dbReference type="GO" id="GO:0008270">
    <property type="term" value="F:zinc ion binding"/>
    <property type="evidence" value="ECO:0007669"/>
    <property type="project" value="UniProtKB-KW"/>
</dbReference>
<sequence length="700" mass="79258">MAMADPLIASKENNLPLILNGELFKILMEEEADPLEPCAVVQITAKCMLCAKHTVISSTKNSTGNFHKHLRRKHPRAVKKFDSLKEHSVKLKRSNTVVTDGSTKRIRGNEGEDRLVSTSFATPFDRCKNTKLSENKAQELICSYIIDEMLPIYKVEKESFRRLVSGLSGGIKPPCRRTLTNLIVKKKDKYVTTLKTKLDSVQYVCTTTDIWSSNNRSYLGMTCHYFDANLIRCSSVLACRRMRYSHTHLEIGRAVSDIHKEYNLKDSQIVGTVTDNAANFGKAFKIFSAPDNLLNIGDLDFLIAENLDIDINTIPDFIEIEQDFQNNLDLEDSDITLPRHFRCASHTLNLIATKDAETALLDSGYKKIYNSTFAKLTAIWNISHRSTAAADEIENICKLKLLVPCPTRWNSLFDSVQRILQLREHLETICEKLKKPKLKNIELEFLSEYALVMEVLAKSIDILQGEESCCLGYLLPTLFQIKKTLNSLSHLVFCTALKDAILDGVNKRYKDILNLNSSTSKPYILATVSIPKFKLKWITSTTSDVNLIESTTKLIKSLFITECEKASKRDTAKAYEEESGAASAGSEDDDFFDILKSPLSPTSSLHLSEKEYVESAAFKSIVEMECLRYFQDKSKDKLSLLNYPLVMKVYKIYNTILPSSAPVERLFSTAGQILTPKRNRLSDEMFEILLLLRHQTDLLQ</sequence>
<evidence type="ECO:0000259" key="7">
    <source>
        <dbReference type="Pfam" id="PF02892"/>
    </source>
</evidence>
<comment type="subcellular location">
    <subcellularLocation>
        <location evidence="1">Nucleus</location>
    </subcellularLocation>
</comment>
<dbReference type="GO" id="GO:0005634">
    <property type="term" value="C:nucleus"/>
    <property type="evidence" value="ECO:0007669"/>
    <property type="project" value="UniProtKB-SubCell"/>
</dbReference>
<dbReference type="SUPFAM" id="SSF53098">
    <property type="entry name" value="Ribonuclease H-like"/>
    <property type="match status" value="1"/>
</dbReference>
<dbReference type="InterPro" id="IPR012337">
    <property type="entry name" value="RNaseH-like_sf"/>
</dbReference>
<evidence type="ECO:0000259" key="8">
    <source>
        <dbReference type="Pfam" id="PF05699"/>
    </source>
</evidence>
<proteinExistence type="predicted"/>
<dbReference type="InterPro" id="IPR008906">
    <property type="entry name" value="HATC_C_dom"/>
</dbReference>
<dbReference type="GO" id="GO:0046983">
    <property type="term" value="F:protein dimerization activity"/>
    <property type="evidence" value="ECO:0007669"/>
    <property type="project" value="InterPro"/>
</dbReference>
<protein>
    <submittedName>
        <fullName evidence="9">Uncharacterized protein</fullName>
    </submittedName>
</protein>
<keyword evidence="6" id="KW-0539">Nucleus</keyword>
<evidence type="ECO:0000256" key="6">
    <source>
        <dbReference type="ARBA" id="ARBA00023242"/>
    </source>
</evidence>
<dbReference type="PANTHER" id="PTHR47501">
    <property type="entry name" value="TRANSPOSASE-RELATED"/>
    <property type="match status" value="1"/>
</dbReference>
<name>A0A1Y1MLC1_PHOPY</name>
<keyword evidence="3" id="KW-0863">Zinc-finger</keyword>
<dbReference type="InterPro" id="IPR003656">
    <property type="entry name" value="Znf_BED"/>
</dbReference>
<dbReference type="AlphaFoldDB" id="A0A1Y1MLC1"/>
<accession>A0A1Y1MLC1</accession>
<reference evidence="9" key="1">
    <citation type="journal article" date="2016" name="Sci. Rep.">
        <title>Molecular characterization of firefly nuptial gifts: a multi-omics approach sheds light on postcopulatory sexual selection.</title>
        <authorList>
            <person name="Al-Wathiqui N."/>
            <person name="Fallon T.R."/>
            <person name="South A."/>
            <person name="Weng J.K."/>
            <person name="Lewis S.M."/>
        </authorList>
    </citation>
    <scope>NUCLEOTIDE SEQUENCE</scope>
</reference>
<evidence type="ECO:0000256" key="3">
    <source>
        <dbReference type="ARBA" id="ARBA00022771"/>
    </source>
</evidence>
<evidence type="ECO:0000256" key="1">
    <source>
        <dbReference type="ARBA" id="ARBA00004123"/>
    </source>
</evidence>
<dbReference type="Pfam" id="PF05699">
    <property type="entry name" value="Dimer_Tnp_hAT"/>
    <property type="match status" value="1"/>
</dbReference>
<dbReference type="EMBL" id="GEZM01028073">
    <property type="protein sequence ID" value="JAV86483.1"/>
    <property type="molecule type" value="Transcribed_RNA"/>
</dbReference>
<evidence type="ECO:0000256" key="4">
    <source>
        <dbReference type="ARBA" id="ARBA00022833"/>
    </source>
</evidence>
<dbReference type="PANTHER" id="PTHR47501:SF5">
    <property type="entry name" value="HAT C-TERMINAL DIMERISATION DOMAIN-CONTAINING PROTEIN"/>
    <property type="match status" value="1"/>
</dbReference>
<keyword evidence="2" id="KW-0479">Metal-binding</keyword>
<feature type="domain" description="BED-type" evidence="7">
    <location>
        <begin position="45"/>
        <end position="75"/>
    </location>
</feature>
<keyword evidence="4" id="KW-0862">Zinc</keyword>
<dbReference type="GO" id="GO:0003677">
    <property type="term" value="F:DNA binding"/>
    <property type="evidence" value="ECO:0007669"/>
    <property type="project" value="UniProtKB-KW"/>
</dbReference>
<keyword evidence="5" id="KW-0238">DNA-binding</keyword>
<dbReference type="Pfam" id="PF02892">
    <property type="entry name" value="zf-BED"/>
    <property type="match status" value="1"/>
</dbReference>